<dbReference type="InterPro" id="IPR017896">
    <property type="entry name" value="4Fe4S_Fe-S-bd"/>
</dbReference>
<dbReference type="InterPro" id="IPR007867">
    <property type="entry name" value="GMC_OxRtase_C"/>
</dbReference>
<keyword evidence="2" id="KW-0285">Flavoprotein</keyword>
<keyword evidence="7" id="KW-1185">Reference proteome</keyword>
<name>F0T6D7_METLA</name>
<dbReference type="eggNOG" id="arCOG02232">
    <property type="taxonomic scope" value="Archaea"/>
</dbReference>
<dbReference type="RefSeq" id="WP_013644803.1">
    <property type="nucleotide sequence ID" value="NC_015216.1"/>
</dbReference>
<dbReference type="EMBL" id="CP002551">
    <property type="protein sequence ID" value="ADZ09452.1"/>
    <property type="molecule type" value="Genomic_DNA"/>
</dbReference>
<keyword evidence="4" id="KW-0560">Oxidoreductase</keyword>
<dbReference type="SUPFAM" id="SSF51905">
    <property type="entry name" value="FAD/NAD(P)-binding domain"/>
    <property type="match status" value="1"/>
</dbReference>
<dbReference type="GeneID" id="10277659"/>
<comment type="similarity">
    <text evidence="1">Belongs to the GMC oxidoreductase family.</text>
</comment>
<evidence type="ECO:0000256" key="2">
    <source>
        <dbReference type="ARBA" id="ARBA00022630"/>
    </source>
</evidence>
<dbReference type="Pfam" id="PF05199">
    <property type="entry name" value="GMC_oxred_C"/>
    <property type="match status" value="1"/>
</dbReference>
<dbReference type="HOGENOM" id="CLU_052500_0_0_2"/>
<organism evidence="6 7">
    <name type="scientific">Methanobacterium lacus (strain AL-21)</name>
    <dbReference type="NCBI Taxonomy" id="877455"/>
    <lineage>
        <taxon>Archaea</taxon>
        <taxon>Methanobacteriati</taxon>
        <taxon>Methanobacteriota</taxon>
        <taxon>Methanomada group</taxon>
        <taxon>Methanobacteria</taxon>
        <taxon>Methanobacteriales</taxon>
        <taxon>Methanobacteriaceae</taxon>
        <taxon>Methanobacterium</taxon>
    </lineage>
</organism>
<proteinExistence type="inferred from homology"/>
<keyword evidence="3" id="KW-0274">FAD</keyword>
<dbReference type="PANTHER" id="PTHR46056:SF12">
    <property type="entry name" value="LONG-CHAIN-ALCOHOL OXIDASE"/>
    <property type="match status" value="1"/>
</dbReference>
<dbReference type="AlphaFoldDB" id="F0T6D7"/>
<dbReference type="KEGG" id="mel:Metbo_1209"/>
<protein>
    <submittedName>
        <fullName evidence="6">Glucose-methanol-choline oxidoreductase</fullName>
    </submittedName>
</protein>
<evidence type="ECO:0000256" key="1">
    <source>
        <dbReference type="ARBA" id="ARBA00010790"/>
    </source>
</evidence>
<dbReference type="Pfam" id="PF00732">
    <property type="entry name" value="GMC_oxred_N"/>
    <property type="match status" value="1"/>
</dbReference>
<evidence type="ECO:0000256" key="4">
    <source>
        <dbReference type="ARBA" id="ARBA00023002"/>
    </source>
</evidence>
<evidence type="ECO:0000256" key="3">
    <source>
        <dbReference type="ARBA" id="ARBA00022827"/>
    </source>
</evidence>
<dbReference type="STRING" id="877455.Metbo_1209"/>
<dbReference type="PROSITE" id="PS51379">
    <property type="entry name" value="4FE4S_FER_2"/>
    <property type="match status" value="1"/>
</dbReference>
<dbReference type="Proteomes" id="UP000007490">
    <property type="component" value="Chromosome"/>
</dbReference>
<reference evidence="7" key="1">
    <citation type="submission" date="2011-02" db="EMBL/GenBank/DDBJ databases">
        <title>Complete sequence of Methanobacterium sp. AL-21.</title>
        <authorList>
            <consortium name="US DOE Joint Genome Institute"/>
            <person name="Lucas S."/>
            <person name="Copeland A."/>
            <person name="Lapidus A."/>
            <person name="Cheng J.-F."/>
            <person name="Goodwin L."/>
            <person name="Pitluck S."/>
            <person name="Chertkov O."/>
            <person name="Detter J.C."/>
            <person name="Han C."/>
            <person name="Tapia R."/>
            <person name="Land M."/>
            <person name="Hauser L."/>
            <person name="Kyrpides N."/>
            <person name="Ivanova N."/>
            <person name="Mikhailova N."/>
            <person name="Pagani I."/>
            <person name="Cadillo-Quiroz H."/>
            <person name="Imachi H."/>
            <person name="Zinder S."/>
            <person name="Liu W."/>
            <person name="Woyke T."/>
        </authorList>
    </citation>
    <scope>NUCLEOTIDE SEQUENCE [LARGE SCALE GENOMIC DNA]</scope>
    <source>
        <strain evidence="7">AL-21</strain>
    </source>
</reference>
<dbReference type="InterPro" id="IPR000172">
    <property type="entry name" value="GMC_OxRdtase_N"/>
</dbReference>
<reference evidence="6 7" key="2">
    <citation type="journal article" date="2014" name="Int. J. Syst. Evol. Microbiol.">
        <title>Methanobacterium paludis sp. nov. and a novel strain of Methanobacterium lacus isolated from northern peatlands.</title>
        <authorList>
            <person name="Cadillo-Quiroz H."/>
            <person name="Brauer S.L."/>
            <person name="Goodson N."/>
            <person name="Yavitt J.B."/>
            <person name="Zinder S.H."/>
        </authorList>
    </citation>
    <scope>NUCLEOTIDE SEQUENCE [LARGE SCALE GENOMIC DNA]</scope>
    <source>
        <strain evidence="6 7">AL-21</strain>
    </source>
</reference>
<dbReference type="Gene3D" id="3.50.50.60">
    <property type="entry name" value="FAD/NAD(P)-binding domain"/>
    <property type="match status" value="2"/>
</dbReference>
<feature type="domain" description="4Fe-4S ferredoxin-type" evidence="5">
    <location>
        <begin position="155"/>
        <end position="185"/>
    </location>
</feature>
<dbReference type="OrthoDB" id="346033at2157"/>
<gene>
    <name evidence="6" type="ordered locus">Metbo_1209</name>
</gene>
<evidence type="ECO:0000313" key="7">
    <source>
        <dbReference type="Proteomes" id="UP000007490"/>
    </source>
</evidence>
<dbReference type="GO" id="GO:0016614">
    <property type="term" value="F:oxidoreductase activity, acting on CH-OH group of donors"/>
    <property type="evidence" value="ECO:0007669"/>
    <property type="project" value="InterPro"/>
</dbReference>
<dbReference type="PANTHER" id="PTHR46056">
    <property type="entry name" value="LONG-CHAIN-ALCOHOL OXIDASE"/>
    <property type="match status" value="1"/>
</dbReference>
<sequence length="441" mass="47686">MIYDVIIVGTGAGGATVAHELCNENLNLLILDKGSKIPRGNAVNKIKITNLNLEIEEETDNTEYEFLSQSAELMEIVGVGGTTPVSLANACYACTSCYKNSATAQFKGHDFELFEELVDASKELKVGSLPSHMMGPATTRLMREGEKLGYFMEPMPKFIDFSKCDSCGLCILGCTKGAKWDATDFIRDVKSSENPPEIETDFTVTKILHNKGKVQGVEGIDKNGDLKVYQSKKVVLGAGALNTPQILIKSDISQDVGEGLFTDLFITVGGFLKDIELNKEIPMGVKSEFGPYFLSPHYAGQLVGMIKDKGFDVEESDVMGIMIKIADESNGKIHDDGTITKKLTEKDLKLFKKGYKKCVELLTAMGVDPDSISSTAIRGAHPGGTAAIGKVVNKNLETKIAGLYITDASVIPQAPGRPPILTITALAKRLSNNIKNEFNGL</sequence>
<evidence type="ECO:0000313" key="6">
    <source>
        <dbReference type="EMBL" id="ADZ09452.1"/>
    </source>
</evidence>
<accession>F0T6D7</accession>
<dbReference type="InterPro" id="IPR036188">
    <property type="entry name" value="FAD/NAD-bd_sf"/>
</dbReference>
<evidence type="ECO:0000259" key="5">
    <source>
        <dbReference type="PROSITE" id="PS51379"/>
    </source>
</evidence>
<dbReference type="GO" id="GO:0050660">
    <property type="term" value="F:flavin adenine dinucleotide binding"/>
    <property type="evidence" value="ECO:0007669"/>
    <property type="project" value="InterPro"/>
</dbReference>